<reference evidence="3 4" key="1">
    <citation type="journal article" date="2015" name="Nature">
        <title>rRNA introns, odd ribosomes, and small enigmatic genomes across a large radiation of phyla.</title>
        <authorList>
            <person name="Brown C.T."/>
            <person name="Hug L.A."/>
            <person name="Thomas B.C."/>
            <person name="Sharon I."/>
            <person name="Castelle C.J."/>
            <person name="Singh A."/>
            <person name="Wilkins M.J."/>
            <person name="Williams K.H."/>
            <person name="Banfield J.F."/>
        </authorList>
    </citation>
    <scope>NUCLEOTIDE SEQUENCE [LARGE SCALE GENOMIC DNA]</scope>
</reference>
<gene>
    <name evidence="3" type="ORF">UT27_C0013G0006</name>
</gene>
<name>A0A837HN61_9BACT</name>
<feature type="region of interest" description="Disordered" evidence="1">
    <location>
        <begin position="35"/>
        <end position="79"/>
    </location>
</feature>
<dbReference type="EMBL" id="LBWE01000013">
    <property type="protein sequence ID" value="KKR00858.1"/>
    <property type="molecule type" value="Genomic_DNA"/>
</dbReference>
<dbReference type="Proteomes" id="UP000033998">
    <property type="component" value="Unassembled WGS sequence"/>
</dbReference>
<evidence type="ECO:0000313" key="4">
    <source>
        <dbReference type="Proteomes" id="UP000033998"/>
    </source>
</evidence>
<keyword evidence="2" id="KW-0812">Transmembrane</keyword>
<keyword evidence="2" id="KW-0472">Membrane</keyword>
<proteinExistence type="predicted"/>
<keyword evidence="2" id="KW-1133">Transmembrane helix</keyword>
<dbReference type="AlphaFoldDB" id="A0A837HN61"/>
<evidence type="ECO:0000256" key="2">
    <source>
        <dbReference type="SAM" id="Phobius"/>
    </source>
</evidence>
<accession>A0A837HN61</accession>
<evidence type="ECO:0000313" key="3">
    <source>
        <dbReference type="EMBL" id="KKR00858.1"/>
    </source>
</evidence>
<evidence type="ECO:0000256" key="1">
    <source>
        <dbReference type="SAM" id="MobiDB-lite"/>
    </source>
</evidence>
<feature type="compositionally biased region" description="Polar residues" evidence="1">
    <location>
        <begin position="48"/>
        <end position="57"/>
    </location>
</feature>
<organism evidence="3 4">
    <name type="scientific">Candidatus Nomurabacteria bacterium GW2011_GWD2_39_12</name>
    <dbReference type="NCBI Taxonomy" id="1618759"/>
    <lineage>
        <taxon>Bacteria</taxon>
        <taxon>Candidatus Nomuraibacteriota</taxon>
    </lineage>
</organism>
<feature type="transmembrane region" description="Helical" evidence="2">
    <location>
        <begin position="6"/>
        <end position="27"/>
    </location>
</feature>
<protein>
    <submittedName>
        <fullName evidence="3">Uncharacterized protein</fullName>
    </submittedName>
</protein>
<sequence length="79" mass="8910">MSSKPHFLVYVGVAVAMVIAVGFYFSFRNTKKESTVMTPEETEALNKTKLQTETNPVKNVPDLNPTEKTNPFETKNPFE</sequence>
<comment type="caution">
    <text evidence="3">The sequence shown here is derived from an EMBL/GenBank/DDBJ whole genome shotgun (WGS) entry which is preliminary data.</text>
</comment>